<dbReference type="STRING" id="995062.SAMN04489718_2590"/>
<sequence length="72" mass="8004">MTRIPSKFLVANSALLCLVALTFVNEIVAEHDAMLPELVEWILLVPTTALLLVSVGELLRRGARRGPDRQEH</sequence>
<evidence type="ECO:0000256" key="1">
    <source>
        <dbReference type="SAM" id="Phobius"/>
    </source>
</evidence>
<keyword evidence="1" id="KW-0472">Membrane</keyword>
<evidence type="ECO:0000313" key="3">
    <source>
        <dbReference type="Proteomes" id="UP000199301"/>
    </source>
</evidence>
<dbReference type="AlphaFoldDB" id="A0A1H1EL74"/>
<proteinExistence type="predicted"/>
<gene>
    <name evidence="2" type="ORF">SAMN04489718_2590</name>
</gene>
<evidence type="ECO:0000313" key="2">
    <source>
        <dbReference type="EMBL" id="SDQ89493.1"/>
    </source>
</evidence>
<dbReference type="Proteomes" id="UP000199301">
    <property type="component" value="Unassembled WGS sequence"/>
</dbReference>
<dbReference type="OrthoDB" id="9976847at2"/>
<organism evidence="2 3">
    <name type="scientific">Actinopolyspora saharensis</name>
    <dbReference type="NCBI Taxonomy" id="995062"/>
    <lineage>
        <taxon>Bacteria</taxon>
        <taxon>Bacillati</taxon>
        <taxon>Actinomycetota</taxon>
        <taxon>Actinomycetes</taxon>
        <taxon>Actinopolysporales</taxon>
        <taxon>Actinopolysporaceae</taxon>
        <taxon>Actinopolyspora</taxon>
    </lineage>
</organism>
<keyword evidence="1" id="KW-1133">Transmembrane helix</keyword>
<reference evidence="3" key="1">
    <citation type="submission" date="2016-10" db="EMBL/GenBank/DDBJ databases">
        <authorList>
            <person name="Varghese N."/>
            <person name="Submissions S."/>
        </authorList>
    </citation>
    <scope>NUCLEOTIDE SEQUENCE [LARGE SCALE GENOMIC DNA]</scope>
    <source>
        <strain evidence="3">DSM 45459</strain>
    </source>
</reference>
<accession>A0A1H1EL74</accession>
<dbReference type="EMBL" id="FNKO01000002">
    <property type="protein sequence ID" value="SDQ89493.1"/>
    <property type="molecule type" value="Genomic_DNA"/>
</dbReference>
<keyword evidence="1" id="KW-0812">Transmembrane</keyword>
<dbReference type="RefSeq" id="WP_092524194.1">
    <property type="nucleotide sequence ID" value="NZ_FNKO01000002.1"/>
</dbReference>
<name>A0A1H1EL74_9ACTN</name>
<feature type="transmembrane region" description="Helical" evidence="1">
    <location>
        <begin position="39"/>
        <end position="59"/>
    </location>
</feature>
<keyword evidence="3" id="KW-1185">Reference proteome</keyword>
<protein>
    <submittedName>
        <fullName evidence="2">Uncharacterized protein</fullName>
    </submittedName>
</protein>